<sequence>MPDIGYECRGLGLPNLGPSRRSRVAYIHRWKPNRGQSVRPLLNGETERRHGSRHYDSIPSARSFTRRWSRCKERYEGGKRECRRARQACRPHQEDGSRLDYDKFLLSYAKKVIRVASLDKWQERYAEGSRVEITKCYFPKWNRRT</sequence>
<keyword evidence="2" id="KW-1185">Reference proteome</keyword>
<evidence type="ECO:0000313" key="2">
    <source>
        <dbReference type="Proteomes" id="UP000299102"/>
    </source>
</evidence>
<accession>A0A4C1UCE5</accession>
<protein>
    <submittedName>
        <fullName evidence="1">Uncharacterized protein</fullName>
    </submittedName>
</protein>
<organism evidence="1 2">
    <name type="scientific">Eumeta variegata</name>
    <name type="common">Bagworm moth</name>
    <name type="synonym">Eumeta japonica</name>
    <dbReference type="NCBI Taxonomy" id="151549"/>
    <lineage>
        <taxon>Eukaryota</taxon>
        <taxon>Metazoa</taxon>
        <taxon>Ecdysozoa</taxon>
        <taxon>Arthropoda</taxon>
        <taxon>Hexapoda</taxon>
        <taxon>Insecta</taxon>
        <taxon>Pterygota</taxon>
        <taxon>Neoptera</taxon>
        <taxon>Endopterygota</taxon>
        <taxon>Lepidoptera</taxon>
        <taxon>Glossata</taxon>
        <taxon>Ditrysia</taxon>
        <taxon>Tineoidea</taxon>
        <taxon>Psychidae</taxon>
        <taxon>Oiketicinae</taxon>
        <taxon>Eumeta</taxon>
    </lineage>
</organism>
<dbReference type="OrthoDB" id="411823at2759"/>
<dbReference type="EMBL" id="BGZK01000158">
    <property type="protein sequence ID" value="GBP24163.1"/>
    <property type="molecule type" value="Genomic_DNA"/>
</dbReference>
<evidence type="ECO:0000313" key="1">
    <source>
        <dbReference type="EMBL" id="GBP24163.1"/>
    </source>
</evidence>
<comment type="caution">
    <text evidence="1">The sequence shown here is derived from an EMBL/GenBank/DDBJ whole genome shotgun (WGS) entry which is preliminary data.</text>
</comment>
<name>A0A4C1UCE5_EUMVA</name>
<dbReference type="AlphaFoldDB" id="A0A4C1UCE5"/>
<proteinExistence type="predicted"/>
<dbReference type="Proteomes" id="UP000299102">
    <property type="component" value="Unassembled WGS sequence"/>
</dbReference>
<reference evidence="1 2" key="1">
    <citation type="journal article" date="2019" name="Commun. Biol.">
        <title>The bagworm genome reveals a unique fibroin gene that provides high tensile strength.</title>
        <authorList>
            <person name="Kono N."/>
            <person name="Nakamura H."/>
            <person name="Ohtoshi R."/>
            <person name="Tomita M."/>
            <person name="Numata K."/>
            <person name="Arakawa K."/>
        </authorList>
    </citation>
    <scope>NUCLEOTIDE SEQUENCE [LARGE SCALE GENOMIC DNA]</scope>
</reference>
<gene>
    <name evidence="1" type="ORF">EVAR_10387_1</name>
</gene>